<keyword evidence="3" id="KW-1185">Reference proteome</keyword>
<evidence type="ECO:0000313" key="2">
    <source>
        <dbReference type="EMBL" id="SPJ73460.1"/>
    </source>
</evidence>
<dbReference type="Proteomes" id="UP001187734">
    <property type="component" value="Unassembled WGS sequence"/>
</dbReference>
<sequence length="113" mass="12731">MGGSILHVRVLGCCYLSIYMRIQWEGYVCTCIQPEQIWKASKFRAELEDILPCMRCSPFRTTESQDEILDHFAPELPQMASSARIITQHQALGSGAPSYKGKLEKDGAHVLRS</sequence>
<organism evidence="2 3">
    <name type="scientific">Fusarium torulosum</name>
    <dbReference type="NCBI Taxonomy" id="33205"/>
    <lineage>
        <taxon>Eukaryota</taxon>
        <taxon>Fungi</taxon>
        <taxon>Dikarya</taxon>
        <taxon>Ascomycota</taxon>
        <taxon>Pezizomycotina</taxon>
        <taxon>Sordariomycetes</taxon>
        <taxon>Hypocreomycetidae</taxon>
        <taxon>Hypocreales</taxon>
        <taxon>Nectriaceae</taxon>
        <taxon>Fusarium</taxon>
    </lineage>
</organism>
<proteinExistence type="predicted"/>
<evidence type="ECO:0000313" key="3">
    <source>
        <dbReference type="Proteomes" id="UP001187734"/>
    </source>
</evidence>
<accession>A0AAE8M363</accession>
<comment type="caution">
    <text evidence="2">The sequence shown here is derived from an EMBL/GenBank/DDBJ whole genome shotgun (WGS) entry which is preliminary data.</text>
</comment>
<feature type="region of interest" description="Disordered" evidence="1">
    <location>
        <begin position="93"/>
        <end position="113"/>
    </location>
</feature>
<name>A0AAE8M363_9HYPO</name>
<dbReference type="EMBL" id="ONZP01000094">
    <property type="protein sequence ID" value="SPJ73460.1"/>
    <property type="molecule type" value="Genomic_DNA"/>
</dbReference>
<reference evidence="2" key="1">
    <citation type="submission" date="2018-03" db="EMBL/GenBank/DDBJ databases">
        <authorList>
            <person name="Guldener U."/>
        </authorList>
    </citation>
    <scope>NUCLEOTIDE SEQUENCE</scope>
</reference>
<evidence type="ECO:0000256" key="1">
    <source>
        <dbReference type="SAM" id="MobiDB-lite"/>
    </source>
</evidence>
<feature type="compositionally biased region" description="Basic and acidic residues" evidence="1">
    <location>
        <begin position="101"/>
        <end position="113"/>
    </location>
</feature>
<dbReference type="AlphaFoldDB" id="A0AAE8M363"/>
<gene>
    <name evidence="2" type="ORF">FTOL_03190</name>
</gene>
<protein>
    <submittedName>
        <fullName evidence="2">Uncharacterized protein</fullName>
    </submittedName>
</protein>